<evidence type="ECO:0000256" key="2">
    <source>
        <dbReference type="ARBA" id="ARBA00022723"/>
    </source>
</evidence>
<keyword evidence="2" id="KW-0479">Metal-binding</keyword>
<dbReference type="VEuPathDB" id="VectorBase:PPAPM1_002755"/>
<dbReference type="GO" id="GO:0006082">
    <property type="term" value="P:organic acid metabolic process"/>
    <property type="evidence" value="ECO:0007669"/>
    <property type="project" value="TreeGrafter"/>
</dbReference>
<organism evidence="5 6">
    <name type="scientific">Phlebotomus papatasi</name>
    <name type="common">Sandfly</name>
    <dbReference type="NCBI Taxonomy" id="29031"/>
    <lineage>
        <taxon>Eukaryota</taxon>
        <taxon>Metazoa</taxon>
        <taxon>Ecdysozoa</taxon>
        <taxon>Arthropoda</taxon>
        <taxon>Hexapoda</taxon>
        <taxon>Insecta</taxon>
        <taxon>Pterygota</taxon>
        <taxon>Neoptera</taxon>
        <taxon>Endopterygota</taxon>
        <taxon>Diptera</taxon>
        <taxon>Nematocera</taxon>
        <taxon>Psychodoidea</taxon>
        <taxon>Psychodidae</taxon>
        <taxon>Phlebotomus</taxon>
        <taxon>Phlebotomus</taxon>
    </lineage>
</organism>
<comment type="similarity">
    <text evidence="1">Belongs to the cytochrome P450 family.</text>
</comment>
<dbReference type="GO" id="GO:0016712">
    <property type="term" value="F:oxidoreductase activity, acting on paired donors, with incorporation or reduction of molecular oxygen, reduced flavin or flavoprotein as one donor, and incorporation of one atom of oxygen"/>
    <property type="evidence" value="ECO:0007669"/>
    <property type="project" value="TreeGrafter"/>
</dbReference>
<dbReference type="VEuPathDB" id="VectorBase:PPAI010133"/>
<dbReference type="GO" id="GO:0005737">
    <property type="term" value="C:cytoplasm"/>
    <property type="evidence" value="ECO:0007669"/>
    <property type="project" value="TreeGrafter"/>
</dbReference>
<evidence type="ECO:0000256" key="4">
    <source>
        <dbReference type="ARBA" id="ARBA00023033"/>
    </source>
</evidence>
<evidence type="ECO:0000256" key="1">
    <source>
        <dbReference type="ARBA" id="ARBA00010617"/>
    </source>
</evidence>
<dbReference type="EnsemblMetazoa" id="PPAI010133-RA">
    <property type="protein sequence ID" value="PPAI010133-PA"/>
    <property type="gene ID" value="PPAI010133"/>
</dbReference>
<dbReference type="InterPro" id="IPR002401">
    <property type="entry name" value="Cyt_P450_E_grp-I"/>
</dbReference>
<dbReference type="PANTHER" id="PTHR24300">
    <property type="entry name" value="CYTOCHROME P450 508A4-RELATED"/>
    <property type="match status" value="1"/>
</dbReference>
<dbReference type="GO" id="GO:0008395">
    <property type="term" value="F:steroid hydroxylase activity"/>
    <property type="evidence" value="ECO:0007669"/>
    <property type="project" value="TreeGrafter"/>
</dbReference>
<proteinExistence type="inferred from homology"/>
<dbReference type="Proteomes" id="UP000092462">
    <property type="component" value="Unassembled WGS sequence"/>
</dbReference>
<dbReference type="InterPro" id="IPR050182">
    <property type="entry name" value="Cytochrome_P450_fam2"/>
</dbReference>
<dbReference type="SUPFAM" id="SSF48264">
    <property type="entry name" value="Cytochrome P450"/>
    <property type="match status" value="2"/>
</dbReference>
<keyword evidence="6" id="KW-1185">Reference proteome</keyword>
<evidence type="ECO:0008006" key="7">
    <source>
        <dbReference type="Google" id="ProtNLM"/>
    </source>
</evidence>
<keyword evidence="4" id="KW-0503">Monooxygenase</keyword>
<dbReference type="Gene3D" id="1.10.630.10">
    <property type="entry name" value="Cytochrome P450"/>
    <property type="match status" value="2"/>
</dbReference>
<evidence type="ECO:0000313" key="5">
    <source>
        <dbReference type="EnsemblMetazoa" id="PPAI010133-PA"/>
    </source>
</evidence>
<name>A0A1B0GQP5_PHLPP</name>
<dbReference type="GO" id="GO:0006805">
    <property type="term" value="P:xenobiotic metabolic process"/>
    <property type="evidence" value="ECO:0007669"/>
    <property type="project" value="TreeGrafter"/>
</dbReference>
<evidence type="ECO:0000256" key="3">
    <source>
        <dbReference type="ARBA" id="ARBA00023004"/>
    </source>
</evidence>
<accession>A0A1B0GQP5</accession>
<dbReference type="InterPro" id="IPR036396">
    <property type="entry name" value="Cyt_P450_sf"/>
</dbReference>
<dbReference type="EMBL" id="AJVK01017800">
    <property type="status" value="NOT_ANNOTATED_CDS"/>
    <property type="molecule type" value="Genomic_DNA"/>
</dbReference>
<evidence type="ECO:0000313" key="6">
    <source>
        <dbReference type="Proteomes" id="UP000092462"/>
    </source>
</evidence>
<dbReference type="PRINTS" id="PR00463">
    <property type="entry name" value="EP450I"/>
</dbReference>
<dbReference type="PANTHER" id="PTHR24300:SF413">
    <property type="entry name" value="CYTOCHROME P450 18A1"/>
    <property type="match status" value="1"/>
</dbReference>
<dbReference type="Pfam" id="PF00067">
    <property type="entry name" value="p450"/>
    <property type="match status" value="2"/>
</dbReference>
<dbReference type="GO" id="GO:0005506">
    <property type="term" value="F:iron ion binding"/>
    <property type="evidence" value="ECO:0007669"/>
    <property type="project" value="InterPro"/>
</dbReference>
<dbReference type="VEuPathDB" id="VectorBase:PPAPM1_010353"/>
<sequence>MQVIGDLFSAGMETIKTTLLWINVFMLRNPQVMRKVQEELDLVILLMVVLIQWLLKCYREIKLLPPGPWGIPVMGYLAFLGQEKHTQYMELAKKYGGVFSARLGTQLTVVVSDYKVIRDTFRKKEYTGRPDTPFIQTMDGFGIINSEGKLWRDQRRFLHDKLRQLGVTYMGKGKDVMEKRIMTEVNDYLSTLAASNGNSIDMSPVLAVAVSNVICNIMMSVRFSLDDPKFQRFTWLIEEGMRLFGEITTVDYIPTIQYLPGNLNAKNKIAKNRKEMFQFYREVIDEHKSTFDASNIRDLVDMYLAEIEKAKEEGRSSELFEGKDHGKCVLVVKRIQLLPPLMKCFK</sequence>
<dbReference type="InterPro" id="IPR001128">
    <property type="entry name" value="Cyt_P450"/>
</dbReference>
<dbReference type="AlphaFoldDB" id="A0A1B0GQP5"/>
<dbReference type="GO" id="GO:0020037">
    <property type="term" value="F:heme binding"/>
    <property type="evidence" value="ECO:0007669"/>
    <property type="project" value="InterPro"/>
</dbReference>
<keyword evidence="3" id="KW-0408">Iron</keyword>
<reference evidence="5" key="1">
    <citation type="submission" date="2022-08" db="UniProtKB">
        <authorList>
            <consortium name="EnsemblMetazoa"/>
        </authorList>
    </citation>
    <scope>IDENTIFICATION</scope>
    <source>
        <strain evidence="5">Israel</strain>
    </source>
</reference>
<keyword evidence="4" id="KW-0560">Oxidoreductase</keyword>
<protein>
    <recommendedName>
        <fullName evidence="7">Cytochrome P450</fullName>
    </recommendedName>
</protein>